<dbReference type="Gene3D" id="1.50.10.10">
    <property type="match status" value="1"/>
</dbReference>
<accession>A0A377LYE8</accession>
<dbReference type="SUPFAM" id="SSF48208">
    <property type="entry name" value="Six-hairpin glycosidases"/>
    <property type="match status" value="1"/>
</dbReference>
<dbReference type="InterPro" id="IPR008928">
    <property type="entry name" value="6-hairpin_glycosidase_sf"/>
</dbReference>
<keyword evidence="1" id="KW-0326">Glycosidase</keyword>
<dbReference type="InterPro" id="IPR001661">
    <property type="entry name" value="Glyco_hydro_37"/>
</dbReference>
<name>A0A377LYE8_ENTCL</name>
<dbReference type="EC" id="3.2.1.28" evidence="1"/>
<keyword evidence="1" id="KW-0378">Hydrolase</keyword>
<dbReference type="Pfam" id="PF01204">
    <property type="entry name" value="Trehalase"/>
    <property type="match status" value="1"/>
</dbReference>
<sequence length="141" mass="15385">MDDPQKLGTIRTTSIVPVDLNALMFKMEKLLARASQESGDAASASKYEALATARQKAMEKYLWNDKEGWYADYDLKSKKVRNQLTAAALFPLYVKAAAQDRADKVAVATSSRLLKPGGITTTTVNSGQQWDAPMAGRHCSG</sequence>
<dbReference type="EMBL" id="UGJB01000004">
    <property type="protein sequence ID" value="STQ11194.1"/>
    <property type="molecule type" value="Genomic_DNA"/>
</dbReference>
<dbReference type="PRINTS" id="PR00744">
    <property type="entry name" value="GLHYDRLASE37"/>
</dbReference>
<dbReference type="PANTHER" id="PTHR23403:SF1">
    <property type="entry name" value="TREHALASE"/>
    <property type="match status" value="1"/>
</dbReference>
<evidence type="ECO:0000313" key="1">
    <source>
        <dbReference type="EMBL" id="STQ11194.1"/>
    </source>
</evidence>
<dbReference type="PANTHER" id="PTHR23403">
    <property type="entry name" value="TREHALASE"/>
    <property type="match status" value="1"/>
</dbReference>
<gene>
    <name evidence="1" type="primary">treA_3</name>
    <name evidence="1" type="ORF">NCTC10005_03965</name>
</gene>
<dbReference type="Proteomes" id="UP000255106">
    <property type="component" value="Unassembled WGS sequence"/>
</dbReference>
<dbReference type="AlphaFoldDB" id="A0A377LYE8"/>
<protein>
    <submittedName>
        <fullName evidence="1">Trehalase</fullName>
        <ecNumber evidence="1">3.2.1.28</ecNumber>
    </submittedName>
</protein>
<evidence type="ECO:0000313" key="2">
    <source>
        <dbReference type="Proteomes" id="UP000255106"/>
    </source>
</evidence>
<organism evidence="1 2">
    <name type="scientific">Enterobacter cloacae</name>
    <dbReference type="NCBI Taxonomy" id="550"/>
    <lineage>
        <taxon>Bacteria</taxon>
        <taxon>Pseudomonadati</taxon>
        <taxon>Pseudomonadota</taxon>
        <taxon>Gammaproteobacteria</taxon>
        <taxon>Enterobacterales</taxon>
        <taxon>Enterobacteriaceae</taxon>
        <taxon>Enterobacter</taxon>
        <taxon>Enterobacter cloacae complex</taxon>
    </lineage>
</organism>
<dbReference type="GO" id="GO:0005993">
    <property type="term" value="P:trehalose catabolic process"/>
    <property type="evidence" value="ECO:0007669"/>
    <property type="project" value="TreeGrafter"/>
</dbReference>
<dbReference type="GO" id="GO:0004555">
    <property type="term" value="F:alpha,alpha-trehalase activity"/>
    <property type="evidence" value="ECO:0007669"/>
    <property type="project" value="UniProtKB-EC"/>
</dbReference>
<dbReference type="InterPro" id="IPR012341">
    <property type="entry name" value="6hp_glycosidase-like_sf"/>
</dbReference>
<proteinExistence type="predicted"/>
<reference evidence="1 2" key="1">
    <citation type="submission" date="2018-06" db="EMBL/GenBank/DDBJ databases">
        <authorList>
            <consortium name="Pathogen Informatics"/>
            <person name="Doyle S."/>
        </authorList>
    </citation>
    <scope>NUCLEOTIDE SEQUENCE [LARGE SCALE GENOMIC DNA]</scope>
    <source>
        <strain evidence="1 2">NCTC10005</strain>
    </source>
</reference>